<dbReference type="AlphaFoldDB" id="A0A381SKZ1"/>
<sequence length="155" mass="16675">MRLIVGLGFFFFASSAVAGVTVQDLQWMSGTWTGSVGGPVKLQENWTVPEAGSIQSLVRMTAGDTTTMVELIVVEEIDEGLQLHIQQWDAGYVPRAGGAQRMIMESIGDGYVKFKDVSGGGIKTLQYSRPGNASTFVIDIVTAMGQPMKIELQGD</sequence>
<protein>
    <recommendedName>
        <fullName evidence="1">DUF6265 domain-containing protein</fullName>
    </recommendedName>
</protein>
<accession>A0A381SKZ1</accession>
<reference evidence="2" key="1">
    <citation type="submission" date="2018-05" db="EMBL/GenBank/DDBJ databases">
        <authorList>
            <person name="Lanie J.A."/>
            <person name="Ng W.-L."/>
            <person name="Kazmierczak K.M."/>
            <person name="Andrzejewski T.M."/>
            <person name="Davidsen T.M."/>
            <person name="Wayne K.J."/>
            <person name="Tettelin H."/>
            <person name="Glass J.I."/>
            <person name="Rusch D."/>
            <person name="Podicherti R."/>
            <person name="Tsui H.-C.T."/>
            <person name="Winkler M.E."/>
        </authorList>
    </citation>
    <scope>NUCLEOTIDE SEQUENCE</scope>
</reference>
<name>A0A381SKZ1_9ZZZZ</name>
<evidence type="ECO:0000259" key="1">
    <source>
        <dbReference type="Pfam" id="PF19780"/>
    </source>
</evidence>
<feature type="domain" description="DUF6265" evidence="1">
    <location>
        <begin position="26"/>
        <end position="131"/>
    </location>
</feature>
<dbReference type="Pfam" id="PF19780">
    <property type="entry name" value="DUF6265"/>
    <property type="match status" value="1"/>
</dbReference>
<proteinExistence type="predicted"/>
<dbReference type="InterPro" id="IPR046232">
    <property type="entry name" value="DUF6265"/>
</dbReference>
<gene>
    <name evidence="2" type="ORF">METZ01_LOCUS57574</name>
</gene>
<organism evidence="2">
    <name type="scientific">marine metagenome</name>
    <dbReference type="NCBI Taxonomy" id="408172"/>
    <lineage>
        <taxon>unclassified sequences</taxon>
        <taxon>metagenomes</taxon>
        <taxon>ecological metagenomes</taxon>
    </lineage>
</organism>
<dbReference type="EMBL" id="UINC01003256">
    <property type="protein sequence ID" value="SVA04720.1"/>
    <property type="molecule type" value="Genomic_DNA"/>
</dbReference>
<evidence type="ECO:0000313" key="2">
    <source>
        <dbReference type="EMBL" id="SVA04720.1"/>
    </source>
</evidence>